<gene>
    <name evidence="2" type="ORF">FPRO_16025</name>
</gene>
<dbReference type="EMBL" id="FJOF01000019">
    <property type="protein sequence ID" value="CZR49817.1"/>
    <property type="molecule type" value="Genomic_DNA"/>
</dbReference>
<evidence type="ECO:0000313" key="2">
    <source>
        <dbReference type="EMBL" id="CZR49817.1"/>
    </source>
</evidence>
<reference evidence="3" key="1">
    <citation type="journal article" date="2016" name="Genome Biol. Evol.">
        <title>Comparative 'omics' of the Fusarium fujikuroi species complex highlights differences in genetic potential and metabolite synthesis.</title>
        <authorList>
            <person name="Niehaus E.-M."/>
            <person name="Muensterkoetter M."/>
            <person name="Proctor R.H."/>
            <person name="Brown D.W."/>
            <person name="Sharon A."/>
            <person name="Idan Y."/>
            <person name="Oren-Young L."/>
            <person name="Sieber C.M."/>
            <person name="Novak O."/>
            <person name="Pencik A."/>
            <person name="Tarkowska D."/>
            <person name="Hromadova K."/>
            <person name="Freeman S."/>
            <person name="Maymon M."/>
            <person name="Elazar M."/>
            <person name="Youssef S.A."/>
            <person name="El-Shabrawy E.S.M."/>
            <person name="Shalaby A.B.A."/>
            <person name="Houterman P."/>
            <person name="Brock N.L."/>
            <person name="Burkhardt I."/>
            <person name="Tsavkelova E.A."/>
            <person name="Dickschat J.S."/>
            <person name="Galuszka P."/>
            <person name="Gueldener U."/>
            <person name="Tudzynski B."/>
        </authorList>
    </citation>
    <scope>NUCLEOTIDE SEQUENCE [LARGE SCALE GENOMIC DNA]</scope>
    <source>
        <strain evidence="3">ET1</strain>
    </source>
</reference>
<dbReference type="SUPFAM" id="SSF57701">
    <property type="entry name" value="Zn2/Cys6 DNA-binding domain"/>
    <property type="match status" value="1"/>
</dbReference>
<evidence type="ECO:0008006" key="4">
    <source>
        <dbReference type="Google" id="ProtNLM"/>
    </source>
</evidence>
<dbReference type="RefSeq" id="XP_031090314.1">
    <property type="nucleotide sequence ID" value="XM_031225122.1"/>
</dbReference>
<dbReference type="AlphaFoldDB" id="A0A1L7WB09"/>
<dbReference type="InterPro" id="IPR036864">
    <property type="entry name" value="Zn2-C6_fun-type_DNA-bd_sf"/>
</dbReference>
<accession>A0A1L7WB09</accession>
<sequence length="214" mass="23729">MDCQLLYRSKVDKSKKNKLSYDRARVACHCRKRKIRCVRPGDDRQTPCASCSRLKRECNLVSGKAIDVAIPDQWPAPVIDQRGSDTFNALELTSSLSLSMPRDDSDAIAAALNQTYTDFEIELFLSQPSSNLPGVAESGCMDVSWQQTQVIPLAWADTISLGYPILPIFQSDPSGSSLDTRSYKYIDMGPGHRLNEVYAQPRSCWELGALGGFS</sequence>
<evidence type="ECO:0000256" key="1">
    <source>
        <dbReference type="ARBA" id="ARBA00023242"/>
    </source>
</evidence>
<dbReference type="VEuPathDB" id="FungiDB:FPRO_16025"/>
<dbReference type="CDD" id="cd00067">
    <property type="entry name" value="GAL4"/>
    <property type="match status" value="1"/>
</dbReference>
<dbReference type="GO" id="GO:0008270">
    <property type="term" value="F:zinc ion binding"/>
    <property type="evidence" value="ECO:0007669"/>
    <property type="project" value="InterPro"/>
</dbReference>
<evidence type="ECO:0000313" key="3">
    <source>
        <dbReference type="Proteomes" id="UP000183971"/>
    </source>
</evidence>
<keyword evidence="1" id="KW-0539">Nucleus</keyword>
<keyword evidence="3" id="KW-1185">Reference proteome</keyword>
<comment type="caution">
    <text evidence="2">The sequence shown here is derived from an EMBL/GenBank/DDBJ whole genome shotgun (WGS) entry which is preliminary data.</text>
</comment>
<dbReference type="InterPro" id="IPR001138">
    <property type="entry name" value="Zn2Cys6_DnaBD"/>
</dbReference>
<dbReference type="GeneID" id="42060880"/>
<proteinExistence type="predicted"/>
<organism evidence="2 3">
    <name type="scientific">Fusarium proliferatum (strain ET1)</name>
    <name type="common">Orchid endophyte fungus</name>
    <dbReference type="NCBI Taxonomy" id="1227346"/>
    <lineage>
        <taxon>Eukaryota</taxon>
        <taxon>Fungi</taxon>
        <taxon>Dikarya</taxon>
        <taxon>Ascomycota</taxon>
        <taxon>Pezizomycotina</taxon>
        <taxon>Sordariomycetes</taxon>
        <taxon>Hypocreomycetidae</taxon>
        <taxon>Hypocreales</taxon>
        <taxon>Nectriaceae</taxon>
        <taxon>Fusarium</taxon>
        <taxon>Fusarium fujikuroi species complex</taxon>
    </lineage>
</organism>
<name>A0A1L7WB09_FUSPR</name>
<dbReference type="Proteomes" id="UP000183971">
    <property type="component" value="Unassembled WGS sequence"/>
</dbReference>
<dbReference type="Gene3D" id="4.10.240.10">
    <property type="entry name" value="Zn(2)-C6 fungal-type DNA-binding domain"/>
    <property type="match status" value="1"/>
</dbReference>
<protein>
    <recommendedName>
        <fullName evidence="4">Zn(2)-C6 fungal-type domain-containing protein</fullName>
    </recommendedName>
</protein>
<dbReference type="GO" id="GO:0000981">
    <property type="term" value="F:DNA-binding transcription factor activity, RNA polymerase II-specific"/>
    <property type="evidence" value="ECO:0007669"/>
    <property type="project" value="InterPro"/>
</dbReference>